<dbReference type="PANTHER" id="PTHR42747">
    <property type="entry name" value="NITRONATE MONOOXYGENASE-RELATED"/>
    <property type="match status" value="1"/>
</dbReference>
<dbReference type="GO" id="GO:0016627">
    <property type="term" value="F:oxidoreductase activity, acting on the CH-CH group of donors"/>
    <property type="evidence" value="ECO:0007669"/>
    <property type="project" value="InterPro"/>
</dbReference>
<evidence type="ECO:0000256" key="1">
    <source>
        <dbReference type="ARBA" id="ARBA00001917"/>
    </source>
</evidence>
<dbReference type="AlphaFoldDB" id="A0A1R4JVI8"/>
<dbReference type="GO" id="GO:0009636">
    <property type="term" value="P:response to toxic substance"/>
    <property type="evidence" value="ECO:0007669"/>
    <property type="project" value="UniProtKB-KW"/>
</dbReference>
<evidence type="ECO:0000256" key="7">
    <source>
        <dbReference type="ARBA" id="ARBA00023033"/>
    </source>
</evidence>
<keyword evidence="6 10" id="KW-0560">Oxidoreductase</keyword>
<dbReference type="GO" id="GO:0018580">
    <property type="term" value="F:nitronate monooxygenase activity"/>
    <property type="evidence" value="ECO:0007669"/>
    <property type="project" value="InterPro"/>
</dbReference>
<dbReference type="PROSITE" id="PS00912">
    <property type="entry name" value="DHODEHASE_2"/>
    <property type="match status" value="1"/>
</dbReference>
<sequence length="351" mass="35828">MTHGLIGCELPIVAAPMAGGPSTVELALVVAAAGGLPFLAGGYAATGALAEQIDRLQAAGVRFGVNLFVPDERQRVDRDAVRRYGESLREDADALGAPLGEVPDFDDDGWAEKLALLADRRVPVVSLTFGLPRRDDVAALQRAGTRVLISVTSPDEATAAAGVGADGIVVQGPRAGGHSARHDAGGPAPAEVGTADVVRRVAAVTPLPIVAAGGVDGPEEVERLLDAGAEAVAAGTMFLLTDEAGTGAVHRAALRDPSVTETVVTRAFTGRPARALRSDFTDRHGADAPTACPAVHHLTRPLRMAAAAVGDAQRVHLWAGTGWRAAPSAPAADVVRWLAGLGASQRIASIG</sequence>
<organism evidence="10 11">
    <name type="scientific">Mycetocola reblochoni REB411</name>
    <dbReference type="NCBI Taxonomy" id="1255698"/>
    <lineage>
        <taxon>Bacteria</taxon>
        <taxon>Bacillati</taxon>
        <taxon>Actinomycetota</taxon>
        <taxon>Actinomycetes</taxon>
        <taxon>Micrococcales</taxon>
        <taxon>Microbacteriaceae</taxon>
        <taxon>Mycetocola</taxon>
    </lineage>
</organism>
<dbReference type="SUPFAM" id="SSF51412">
    <property type="entry name" value="Inosine monophosphate dehydrogenase (IMPDH)"/>
    <property type="match status" value="1"/>
</dbReference>
<keyword evidence="7" id="KW-0503">Monooxygenase</keyword>
<evidence type="ECO:0000256" key="6">
    <source>
        <dbReference type="ARBA" id="ARBA00023002"/>
    </source>
</evidence>
<name>A0A1R4JVI8_9MICO</name>
<keyword evidence="11" id="KW-1185">Reference proteome</keyword>
<evidence type="ECO:0000313" key="10">
    <source>
        <dbReference type="EMBL" id="SJN35855.1"/>
    </source>
</evidence>
<evidence type="ECO:0000256" key="8">
    <source>
        <dbReference type="ARBA" id="ARBA00031155"/>
    </source>
</evidence>
<reference evidence="11" key="1">
    <citation type="submission" date="2017-02" db="EMBL/GenBank/DDBJ databases">
        <authorList>
            <person name="Dridi B."/>
        </authorList>
    </citation>
    <scope>NUCLEOTIDE SEQUENCE [LARGE SCALE GENOMIC DNA]</scope>
    <source>
        <strain evidence="11">EB411</strain>
    </source>
</reference>
<protein>
    <recommendedName>
        <fullName evidence="8">Propionate 3-nitronate monooxygenase</fullName>
    </recommendedName>
</protein>
<evidence type="ECO:0000256" key="3">
    <source>
        <dbReference type="ARBA" id="ARBA00022575"/>
    </source>
</evidence>
<dbReference type="EMBL" id="FUKR01000055">
    <property type="protein sequence ID" value="SJN35855.1"/>
    <property type="molecule type" value="Genomic_DNA"/>
</dbReference>
<dbReference type="GO" id="GO:0006207">
    <property type="term" value="P:'de novo' pyrimidine nucleobase biosynthetic process"/>
    <property type="evidence" value="ECO:0007669"/>
    <property type="project" value="InterPro"/>
</dbReference>
<dbReference type="InterPro" id="IPR013785">
    <property type="entry name" value="Aldolase_TIM"/>
</dbReference>
<keyword evidence="4" id="KW-0285">Flavoprotein</keyword>
<dbReference type="InterPro" id="IPR001295">
    <property type="entry name" value="Dihydroorotate_DH_CS"/>
</dbReference>
<keyword evidence="3" id="KW-0216">Detoxification</keyword>
<evidence type="ECO:0000256" key="5">
    <source>
        <dbReference type="ARBA" id="ARBA00022643"/>
    </source>
</evidence>
<comment type="catalytic activity">
    <reaction evidence="9">
        <text>3 propionate 3-nitronate + 3 O2 + H2O = 3 3-oxopropanoate + 2 nitrate + nitrite + H2O2 + 3 H(+)</text>
        <dbReference type="Rhea" id="RHEA:57332"/>
        <dbReference type="ChEBI" id="CHEBI:15377"/>
        <dbReference type="ChEBI" id="CHEBI:15378"/>
        <dbReference type="ChEBI" id="CHEBI:15379"/>
        <dbReference type="ChEBI" id="CHEBI:16240"/>
        <dbReference type="ChEBI" id="CHEBI:16301"/>
        <dbReference type="ChEBI" id="CHEBI:17632"/>
        <dbReference type="ChEBI" id="CHEBI:33190"/>
        <dbReference type="ChEBI" id="CHEBI:136067"/>
    </reaction>
</comment>
<accession>A0A1R4JVI8</accession>
<comment type="cofactor">
    <cofactor evidence="1">
        <name>FMN</name>
        <dbReference type="ChEBI" id="CHEBI:58210"/>
    </cofactor>
</comment>
<evidence type="ECO:0000313" key="11">
    <source>
        <dbReference type="Proteomes" id="UP000196778"/>
    </source>
</evidence>
<comment type="similarity">
    <text evidence="2">Belongs to the nitronate monooxygenase family. NMO class I subfamily.</text>
</comment>
<dbReference type="PANTHER" id="PTHR42747:SF3">
    <property type="entry name" value="NITRONATE MONOOXYGENASE-RELATED"/>
    <property type="match status" value="1"/>
</dbReference>
<dbReference type="Gene3D" id="3.20.20.70">
    <property type="entry name" value="Aldolase class I"/>
    <property type="match status" value="1"/>
</dbReference>
<dbReference type="Pfam" id="PF03060">
    <property type="entry name" value="NMO"/>
    <property type="match status" value="1"/>
</dbReference>
<dbReference type="Proteomes" id="UP000196778">
    <property type="component" value="Unassembled WGS sequence"/>
</dbReference>
<evidence type="ECO:0000256" key="2">
    <source>
        <dbReference type="ARBA" id="ARBA00009881"/>
    </source>
</evidence>
<evidence type="ECO:0000256" key="9">
    <source>
        <dbReference type="ARBA" id="ARBA00049401"/>
    </source>
</evidence>
<dbReference type="InterPro" id="IPR004136">
    <property type="entry name" value="NMO"/>
</dbReference>
<gene>
    <name evidence="10" type="ORF">FM119_09615</name>
</gene>
<proteinExistence type="inferred from homology"/>
<keyword evidence="5" id="KW-0288">FMN</keyword>
<evidence type="ECO:0000256" key="4">
    <source>
        <dbReference type="ARBA" id="ARBA00022630"/>
    </source>
</evidence>
<dbReference type="CDD" id="cd04730">
    <property type="entry name" value="NPD_like"/>
    <property type="match status" value="1"/>
</dbReference>
<dbReference type="RefSeq" id="WP_245827421.1">
    <property type="nucleotide sequence ID" value="NZ_FUKR01000055.1"/>
</dbReference>